<dbReference type="CDD" id="cd11378">
    <property type="entry name" value="DUF296"/>
    <property type="match status" value="1"/>
</dbReference>
<dbReference type="GO" id="GO:0005634">
    <property type="term" value="C:nucleus"/>
    <property type="evidence" value="ECO:0007669"/>
    <property type="project" value="TreeGrafter"/>
</dbReference>
<dbReference type="PANTHER" id="PTHR31100:SF63">
    <property type="entry name" value="AT-HOOK MOTIF NUCLEAR-LOCALIZED PROTEIN"/>
    <property type="match status" value="1"/>
</dbReference>
<sequence>MAEYLVRASSPVISLSNPNLSDEEDNNNNNPHHLSTPTETPNPGAIVVSGDGAATTLIPTPSSNPSSRKPRGRPPGSKNKPKPPVVITRESESSMRPVILELASGCDIVASLSAFSLRRRNAVSVFSGTGAVSNVTIRHPSSPNSNIALHGRFELLSLTGTILLPASSSSNGPNTGFAILVGGPQGQVIGGTVAGPLMTADTVMIMGAVYSAPEVHHLPFPVENEEADVSAEREVEGKVKVVEATAHAQAPLYGGPVGMGGQMARPEMALWSQSAPPATSSRAGQSASQY</sequence>
<gene>
    <name evidence="3" type="ORF">LUZ63_012396</name>
</gene>
<feature type="domain" description="PPC" evidence="2">
    <location>
        <begin position="92"/>
        <end position="232"/>
    </location>
</feature>
<dbReference type="Gene3D" id="3.30.1330.80">
    <property type="entry name" value="Hypothetical protein, similar to alpha- acetolactate decarboxylase, domain 2"/>
    <property type="match status" value="1"/>
</dbReference>
<dbReference type="OrthoDB" id="782346at2759"/>
<dbReference type="PROSITE" id="PS51742">
    <property type="entry name" value="PPC"/>
    <property type="match status" value="1"/>
</dbReference>
<proteinExistence type="predicted"/>
<dbReference type="InterPro" id="IPR014476">
    <property type="entry name" value="AHL15-29"/>
</dbReference>
<reference evidence="3" key="1">
    <citation type="journal article" date="2022" name="Cell">
        <title>Repeat-based holocentromeres influence genome architecture and karyotype evolution.</title>
        <authorList>
            <person name="Hofstatter P.G."/>
            <person name="Thangavel G."/>
            <person name="Lux T."/>
            <person name="Neumann P."/>
            <person name="Vondrak T."/>
            <person name="Novak P."/>
            <person name="Zhang M."/>
            <person name="Costa L."/>
            <person name="Castellani M."/>
            <person name="Scott A."/>
            <person name="Toegelov H."/>
            <person name="Fuchs J."/>
            <person name="Mata-Sucre Y."/>
            <person name="Dias Y."/>
            <person name="Vanzela A.L.L."/>
            <person name="Huettel B."/>
            <person name="Almeida C.C.S."/>
            <person name="Simkova H."/>
            <person name="Souza G."/>
            <person name="Pedrosa-Harand A."/>
            <person name="Macas J."/>
            <person name="Mayer K.F.X."/>
            <person name="Houben A."/>
            <person name="Marques A."/>
        </authorList>
    </citation>
    <scope>NUCLEOTIDE SEQUENCE</scope>
    <source>
        <strain evidence="3">RhyBre1mFocal</strain>
    </source>
</reference>
<dbReference type="AlphaFoldDB" id="A0A9Q0HRX0"/>
<feature type="compositionally biased region" description="Polar residues" evidence="1">
    <location>
        <begin position="271"/>
        <end position="290"/>
    </location>
</feature>
<organism evidence="3 4">
    <name type="scientific">Rhynchospora breviuscula</name>
    <dbReference type="NCBI Taxonomy" id="2022672"/>
    <lineage>
        <taxon>Eukaryota</taxon>
        <taxon>Viridiplantae</taxon>
        <taxon>Streptophyta</taxon>
        <taxon>Embryophyta</taxon>
        <taxon>Tracheophyta</taxon>
        <taxon>Spermatophyta</taxon>
        <taxon>Magnoliopsida</taxon>
        <taxon>Liliopsida</taxon>
        <taxon>Poales</taxon>
        <taxon>Cyperaceae</taxon>
        <taxon>Cyperoideae</taxon>
        <taxon>Rhynchosporeae</taxon>
        <taxon>Rhynchospora</taxon>
    </lineage>
</organism>
<dbReference type="InterPro" id="IPR005175">
    <property type="entry name" value="PPC_dom"/>
</dbReference>
<evidence type="ECO:0000313" key="3">
    <source>
        <dbReference type="EMBL" id="KAJ1695698.1"/>
    </source>
</evidence>
<protein>
    <recommendedName>
        <fullName evidence="2">PPC domain-containing protein</fullName>
    </recommendedName>
</protein>
<name>A0A9Q0HRX0_9POAL</name>
<accession>A0A9Q0HRX0</accession>
<dbReference type="PANTHER" id="PTHR31100">
    <property type="entry name" value="AT-HOOK MOTIF NUCLEAR-LOCALIZED PROTEIN 15"/>
    <property type="match status" value="1"/>
</dbReference>
<evidence type="ECO:0000313" key="4">
    <source>
        <dbReference type="Proteomes" id="UP001151287"/>
    </source>
</evidence>
<keyword evidence="4" id="KW-1185">Reference proteome</keyword>
<dbReference type="Proteomes" id="UP001151287">
    <property type="component" value="Unassembled WGS sequence"/>
</dbReference>
<evidence type="ECO:0000259" key="2">
    <source>
        <dbReference type="PROSITE" id="PS51742"/>
    </source>
</evidence>
<dbReference type="Pfam" id="PF03479">
    <property type="entry name" value="PCC"/>
    <property type="match status" value="1"/>
</dbReference>
<comment type="caution">
    <text evidence="3">The sequence shown here is derived from an EMBL/GenBank/DDBJ whole genome shotgun (WGS) entry which is preliminary data.</text>
</comment>
<dbReference type="EMBL" id="JAMQYH010000003">
    <property type="protein sequence ID" value="KAJ1695698.1"/>
    <property type="molecule type" value="Genomic_DNA"/>
</dbReference>
<dbReference type="GO" id="GO:0003680">
    <property type="term" value="F:minor groove of adenine-thymine-rich DNA binding"/>
    <property type="evidence" value="ECO:0007669"/>
    <property type="project" value="InterPro"/>
</dbReference>
<dbReference type="GO" id="GO:0003700">
    <property type="term" value="F:DNA-binding transcription factor activity"/>
    <property type="evidence" value="ECO:0007669"/>
    <property type="project" value="TreeGrafter"/>
</dbReference>
<dbReference type="SUPFAM" id="SSF117856">
    <property type="entry name" value="AF0104/ALDC/Ptd012-like"/>
    <property type="match status" value="1"/>
</dbReference>
<evidence type="ECO:0000256" key="1">
    <source>
        <dbReference type="SAM" id="MobiDB-lite"/>
    </source>
</evidence>
<feature type="region of interest" description="Disordered" evidence="1">
    <location>
        <begin position="1"/>
        <end position="92"/>
    </location>
</feature>
<feature type="region of interest" description="Disordered" evidence="1">
    <location>
        <begin position="268"/>
        <end position="290"/>
    </location>
</feature>